<evidence type="ECO:0000313" key="3">
    <source>
        <dbReference type="Proteomes" id="UP000155729"/>
    </source>
</evidence>
<feature type="compositionally biased region" description="Polar residues" evidence="1">
    <location>
        <begin position="61"/>
        <end position="80"/>
    </location>
</feature>
<dbReference type="EMBL" id="AY510475">
    <property type="protein sequence ID" value="AAS01713.1"/>
    <property type="molecule type" value="Genomic_DNA"/>
</dbReference>
<sequence length="95" mass="10740">MSWPRGDSKKKKIEGGETLLDNRVARPHHILPLPQIQNCIRERRKKKRNIHTTHFDILDVSQGNGNSNHFRIPSAQSTTAGPPGLSDIARAKREL</sequence>
<dbReference type="Proteomes" id="UP000155729">
    <property type="component" value="Segment"/>
</dbReference>
<accession>Q6R5Q8</accession>
<organism evidence="2 3">
    <name type="scientific">Gallid alphaherpesvirus 2</name>
    <dbReference type="NCBI Taxonomy" id="10390"/>
    <lineage>
        <taxon>Viruses</taxon>
        <taxon>Duplodnaviria</taxon>
        <taxon>Heunggongvirae</taxon>
        <taxon>Peploviricota</taxon>
        <taxon>Herviviricetes</taxon>
        <taxon>Herpesvirales</taxon>
        <taxon>Orthoherpesviridae</taxon>
        <taxon>Alphaherpesvirinae</taxon>
        <taxon>Mardivirus</taxon>
        <taxon>Mardivirus gallidalpha2</taxon>
    </lineage>
</organism>
<gene>
    <name evidence="2" type="primary">MDV086</name>
</gene>
<name>Q6R5Q8_9ALPH</name>
<evidence type="ECO:0000313" key="2">
    <source>
        <dbReference type="EMBL" id="AAS01713.1"/>
    </source>
</evidence>
<protein>
    <submittedName>
        <fullName evidence="2">Cytoplasmic protein</fullName>
    </submittedName>
</protein>
<reference evidence="2 3" key="1">
    <citation type="journal article" date="2006" name="Arch. Virol.">
        <title>Direct evidence of host genome acquisition by the alphaherpesvirus Marek's disease virus.</title>
        <authorList>
            <person name="Niikura M."/>
            <person name="Dodgson J."/>
            <person name="Cheng H."/>
        </authorList>
    </citation>
    <scope>NUCLEOTIDE SEQUENCE [LARGE SCALE GENOMIC DNA]</scope>
    <source>
        <strain evidence="2">Md11</strain>
    </source>
</reference>
<feature type="region of interest" description="Disordered" evidence="1">
    <location>
        <begin position="59"/>
        <end position="95"/>
    </location>
</feature>
<proteinExistence type="predicted"/>
<evidence type="ECO:0000256" key="1">
    <source>
        <dbReference type="SAM" id="MobiDB-lite"/>
    </source>
</evidence>
<feature type="region of interest" description="Disordered" evidence="1">
    <location>
        <begin position="1"/>
        <end position="21"/>
    </location>
</feature>